<protein>
    <submittedName>
        <fullName evidence="1">AlNc14C73G4954 protein</fullName>
    </submittedName>
</protein>
<dbReference type="HOGENOM" id="CLU_2745329_0_0_1"/>
<dbReference type="EMBL" id="FR824118">
    <property type="protein sequence ID" value="CCA19528.1"/>
    <property type="molecule type" value="Genomic_DNA"/>
</dbReference>
<gene>
    <name evidence="1" type="primary">AlNc14C73G4954</name>
    <name evidence="1" type="ORF">ALNC14_056710</name>
</gene>
<sequence length="71" mass="8937">MEEFWRKQQGYKEPAFQMFYLHFSILRLLCKLFPMWPENRKLWTRRTFKHVQEGQATEFRRSHLYQTLLPS</sequence>
<reference evidence="1" key="2">
    <citation type="submission" date="2011-02" db="EMBL/GenBank/DDBJ databases">
        <authorList>
            <person name="MacLean D."/>
        </authorList>
    </citation>
    <scope>NUCLEOTIDE SEQUENCE</scope>
</reference>
<dbReference type="AlphaFoldDB" id="F0WE97"/>
<evidence type="ECO:0000313" key="1">
    <source>
        <dbReference type="EMBL" id="CCA19528.1"/>
    </source>
</evidence>
<proteinExistence type="predicted"/>
<name>F0WE97_9STRA</name>
<reference evidence="1" key="1">
    <citation type="journal article" date="2011" name="PLoS Biol.">
        <title>Gene gain and loss during evolution of obligate parasitism in the white rust pathogen of Arabidopsis thaliana.</title>
        <authorList>
            <person name="Kemen E."/>
            <person name="Gardiner A."/>
            <person name="Schultz-Larsen T."/>
            <person name="Kemen A.C."/>
            <person name="Balmuth A.L."/>
            <person name="Robert-Seilaniantz A."/>
            <person name="Bailey K."/>
            <person name="Holub E."/>
            <person name="Studholme D.J."/>
            <person name="Maclean D."/>
            <person name="Jones J.D."/>
        </authorList>
    </citation>
    <scope>NUCLEOTIDE SEQUENCE</scope>
</reference>
<accession>F0WE97</accession>
<organism evidence="1">
    <name type="scientific">Albugo laibachii Nc14</name>
    <dbReference type="NCBI Taxonomy" id="890382"/>
    <lineage>
        <taxon>Eukaryota</taxon>
        <taxon>Sar</taxon>
        <taxon>Stramenopiles</taxon>
        <taxon>Oomycota</taxon>
        <taxon>Peronosporomycetes</taxon>
        <taxon>Albuginales</taxon>
        <taxon>Albuginaceae</taxon>
        <taxon>Albugo</taxon>
    </lineage>
</organism>